<dbReference type="AlphaFoldDB" id="A0A1Q3CKV8"/>
<reference evidence="3" key="1">
    <citation type="submission" date="2016-04" db="EMBL/GenBank/DDBJ databases">
        <title>Cephalotus genome sequencing.</title>
        <authorList>
            <person name="Fukushima K."/>
            <person name="Hasebe M."/>
            <person name="Fang X."/>
        </authorList>
    </citation>
    <scope>NUCLEOTIDE SEQUENCE [LARGE SCALE GENOMIC DNA]</scope>
    <source>
        <strain evidence="3">cv. St1</strain>
    </source>
</reference>
<gene>
    <name evidence="2" type="ORF">CFOL_v3_24343</name>
</gene>
<proteinExistence type="predicted"/>
<organism evidence="2 3">
    <name type="scientific">Cephalotus follicularis</name>
    <name type="common">Albany pitcher plant</name>
    <dbReference type="NCBI Taxonomy" id="3775"/>
    <lineage>
        <taxon>Eukaryota</taxon>
        <taxon>Viridiplantae</taxon>
        <taxon>Streptophyta</taxon>
        <taxon>Embryophyta</taxon>
        <taxon>Tracheophyta</taxon>
        <taxon>Spermatophyta</taxon>
        <taxon>Magnoliopsida</taxon>
        <taxon>eudicotyledons</taxon>
        <taxon>Gunneridae</taxon>
        <taxon>Pentapetalae</taxon>
        <taxon>rosids</taxon>
        <taxon>fabids</taxon>
        <taxon>Oxalidales</taxon>
        <taxon>Cephalotaceae</taxon>
        <taxon>Cephalotus</taxon>
    </lineage>
</organism>
<keyword evidence="1" id="KW-0812">Transmembrane</keyword>
<evidence type="ECO:0000256" key="1">
    <source>
        <dbReference type="SAM" id="Phobius"/>
    </source>
</evidence>
<protein>
    <submittedName>
        <fullName evidence="2">Uncharacterized protein</fullName>
    </submittedName>
</protein>
<keyword evidence="1" id="KW-0472">Membrane</keyword>
<dbReference type="InParanoid" id="A0A1Q3CKV8"/>
<feature type="non-terminal residue" evidence="2">
    <location>
        <position position="111"/>
    </location>
</feature>
<evidence type="ECO:0000313" key="3">
    <source>
        <dbReference type="Proteomes" id="UP000187406"/>
    </source>
</evidence>
<dbReference type="EMBL" id="BDDD01002277">
    <property type="protein sequence ID" value="GAV80884.1"/>
    <property type="molecule type" value="Genomic_DNA"/>
</dbReference>
<evidence type="ECO:0000313" key="2">
    <source>
        <dbReference type="EMBL" id="GAV80884.1"/>
    </source>
</evidence>
<accession>A0A1Q3CKV8</accession>
<dbReference type="Proteomes" id="UP000187406">
    <property type="component" value="Unassembled WGS sequence"/>
</dbReference>
<keyword evidence="1" id="KW-1133">Transmembrane helix</keyword>
<feature type="transmembrane region" description="Helical" evidence="1">
    <location>
        <begin position="68"/>
        <end position="92"/>
    </location>
</feature>
<name>A0A1Q3CKV8_CEPFO</name>
<comment type="caution">
    <text evidence="2">The sequence shown here is derived from an EMBL/GenBank/DDBJ whole genome shotgun (WGS) entry which is preliminary data.</text>
</comment>
<sequence>MYAPLLIIKQINREKWKQIDRGQPSFIFHLIAERLFCFKLLWFWKFCKQASPVVLELSTRYMNTWKTIVLHILCSVSFMFCSHYLSCIHLVLERNTINSTLSMGMINFFIG</sequence>
<keyword evidence="3" id="KW-1185">Reference proteome</keyword>